<dbReference type="OrthoDB" id="5412773at2759"/>
<keyword evidence="3" id="KW-1185">Reference proteome</keyword>
<evidence type="ECO:0000313" key="2">
    <source>
        <dbReference type="EMBL" id="PVI01817.1"/>
    </source>
</evidence>
<dbReference type="Proteomes" id="UP000244855">
    <property type="component" value="Unassembled WGS sequence"/>
</dbReference>
<sequence>MGQGAPYGITPEARKNPKLKFLFKGSRLEDTDIIGDLGIVQSAASGDEIDRLDCSLGTPENALLIATCKLAGCYALFNEKIMFPRVGTLGTTSEKLRSDIGYLEKGSGGAVFGVGSIIWVGSMAWKKYNNYRNLMYCA</sequence>
<protein>
    <recommendedName>
        <fullName evidence="1">N,N-dimethylformamidase beta subunit-like C-terminal domain-containing protein</fullName>
    </recommendedName>
</protein>
<evidence type="ECO:0000313" key="3">
    <source>
        <dbReference type="Proteomes" id="UP000244855"/>
    </source>
</evidence>
<dbReference type="STRING" id="97972.A0A2V1DUB7"/>
<dbReference type="Pfam" id="PF20254">
    <property type="entry name" value="DMFA2_C"/>
    <property type="match status" value="1"/>
</dbReference>
<feature type="domain" description="N,N-dimethylformamidase beta subunit-like C-terminal" evidence="1">
    <location>
        <begin position="7"/>
        <end position="130"/>
    </location>
</feature>
<dbReference type="AlphaFoldDB" id="A0A2V1DUB7"/>
<dbReference type="InterPro" id="IPR046540">
    <property type="entry name" value="DMFA2_C"/>
</dbReference>
<proteinExistence type="predicted"/>
<name>A0A2V1DUB7_9PLEO</name>
<gene>
    <name evidence="2" type="ORF">DM02DRAFT_654176</name>
</gene>
<dbReference type="EMBL" id="KZ805352">
    <property type="protein sequence ID" value="PVI01817.1"/>
    <property type="molecule type" value="Genomic_DNA"/>
</dbReference>
<accession>A0A2V1DUB7</accession>
<reference evidence="2 3" key="1">
    <citation type="journal article" date="2018" name="Sci. Rep.">
        <title>Comparative genomics provides insights into the lifestyle and reveals functional heterogeneity of dark septate endophytic fungi.</title>
        <authorList>
            <person name="Knapp D.G."/>
            <person name="Nemeth J.B."/>
            <person name="Barry K."/>
            <person name="Hainaut M."/>
            <person name="Henrissat B."/>
            <person name="Johnson J."/>
            <person name="Kuo A."/>
            <person name="Lim J.H.P."/>
            <person name="Lipzen A."/>
            <person name="Nolan M."/>
            <person name="Ohm R.A."/>
            <person name="Tamas L."/>
            <person name="Grigoriev I.V."/>
            <person name="Spatafora J.W."/>
            <person name="Nagy L.G."/>
            <person name="Kovacs G.M."/>
        </authorList>
    </citation>
    <scope>NUCLEOTIDE SEQUENCE [LARGE SCALE GENOMIC DNA]</scope>
    <source>
        <strain evidence="2 3">DSE2036</strain>
    </source>
</reference>
<evidence type="ECO:0000259" key="1">
    <source>
        <dbReference type="Pfam" id="PF20254"/>
    </source>
</evidence>
<organism evidence="2 3">
    <name type="scientific">Periconia macrospinosa</name>
    <dbReference type="NCBI Taxonomy" id="97972"/>
    <lineage>
        <taxon>Eukaryota</taxon>
        <taxon>Fungi</taxon>
        <taxon>Dikarya</taxon>
        <taxon>Ascomycota</taxon>
        <taxon>Pezizomycotina</taxon>
        <taxon>Dothideomycetes</taxon>
        <taxon>Pleosporomycetidae</taxon>
        <taxon>Pleosporales</taxon>
        <taxon>Massarineae</taxon>
        <taxon>Periconiaceae</taxon>
        <taxon>Periconia</taxon>
    </lineage>
</organism>